<sequence>MLVKEGDDKDKDDDEDQGDMGLGVSASSDTDNGFAEEVLYDTDEEDNIDDSVDVSSPVQKSDNEQNS</sequence>
<comment type="caution">
    <text evidence="1">The sequence shown here is derived from an EMBL/GenBank/DDBJ whole genome shotgun (WGS) entry which is preliminary data.</text>
</comment>
<reference evidence="2" key="1">
    <citation type="journal article" date="2022" name="Mol. Ecol. Resour.">
        <title>The genomes of chicory, endive, great burdock and yacon provide insights into Asteraceae palaeo-polyploidization history and plant inulin production.</title>
        <authorList>
            <person name="Fan W."/>
            <person name="Wang S."/>
            <person name="Wang H."/>
            <person name="Wang A."/>
            <person name="Jiang F."/>
            <person name="Liu H."/>
            <person name="Zhao H."/>
            <person name="Xu D."/>
            <person name="Zhang Y."/>
        </authorList>
    </citation>
    <scope>NUCLEOTIDE SEQUENCE [LARGE SCALE GENOMIC DNA]</scope>
    <source>
        <strain evidence="2">cv. Yunnan</strain>
    </source>
</reference>
<organism evidence="1 2">
    <name type="scientific">Smallanthus sonchifolius</name>
    <dbReference type="NCBI Taxonomy" id="185202"/>
    <lineage>
        <taxon>Eukaryota</taxon>
        <taxon>Viridiplantae</taxon>
        <taxon>Streptophyta</taxon>
        <taxon>Embryophyta</taxon>
        <taxon>Tracheophyta</taxon>
        <taxon>Spermatophyta</taxon>
        <taxon>Magnoliopsida</taxon>
        <taxon>eudicotyledons</taxon>
        <taxon>Gunneridae</taxon>
        <taxon>Pentapetalae</taxon>
        <taxon>asterids</taxon>
        <taxon>campanulids</taxon>
        <taxon>Asterales</taxon>
        <taxon>Asteraceae</taxon>
        <taxon>Asteroideae</taxon>
        <taxon>Heliantheae alliance</taxon>
        <taxon>Millerieae</taxon>
        <taxon>Smallanthus</taxon>
    </lineage>
</organism>
<keyword evidence="2" id="KW-1185">Reference proteome</keyword>
<evidence type="ECO:0000313" key="1">
    <source>
        <dbReference type="EMBL" id="KAI3819862.1"/>
    </source>
</evidence>
<reference evidence="1 2" key="2">
    <citation type="journal article" date="2022" name="Mol. Ecol. Resour.">
        <title>The genomes of chicory, endive, great burdock and yacon provide insights into Asteraceae paleo-polyploidization history and plant inulin production.</title>
        <authorList>
            <person name="Fan W."/>
            <person name="Wang S."/>
            <person name="Wang H."/>
            <person name="Wang A."/>
            <person name="Jiang F."/>
            <person name="Liu H."/>
            <person name="Zhao H."/>
            <person name="Xu D."/>
            <person name="Zhang Y."/>
        </authorList>
    </citation>
    <scope>NUCLEOTIDE SEQUENCE [LARGE SCALE GENOMIC DNA]</scope>
    <source>
        <strain evidence="2">cv. Yunnan</strain>
        <tissue evidence="1">Leaves</tissue>
    </source>
</reference>
<protein>
    <submittedName>
        <fullName evidence="1">Uncharacterized protein</fullName>
    </submittedName>
</protein>
<dbReference type="Proteomes" id="UP001056120">
    <property type="component" value="Linkage Group LG04"/>
</dbReference>
<evidence type="ECO:0000313" key="2">
    <source>
        <dbReference type="Proteomes" id="UP001056120"/>
    </source>
</evidence>
<dbReference type="EMBL" id="CM042021">
    <property type="protein sequence ID" value="KAI3819862.1"/>
    <property type="molecule type" value="Genomic_DNA"/>
</dbReference>
<proteinExistence type="predicted"/>
<name>A0ACB9JHP1_9ASTR</name>
<gene>
    <name evidence="1" type="ORF">L1987_13714</name>
</gene>
<accession>A0ACB9JHP1</accession>